<dbReference type="Proteomes" id="UP001172386">
    <property type="component" value="Unassembled WGS sequence"/>
</dbReference>
<sequence length="633" mass="70702">MPNHNGGIASLMQSIRSGMSAPYSHERRDLWWRAFRKTVLEPHAITILESPSINRIPKSFFSYVEDKCQNLERHEAQALEFHSAIANANGFGPSPIIPPRVLPAVINETIISRCMEPDFDPHILPPKELGLQIPLFQLPPTRPSLAYGFSEQAFTHKELKELPSWLAPSGTTCDFSNSQIYPGEAVRCPFLLFERTYGHARHELESAMNHCAIDGSSALQAIRLLKEKAWPDEASVQSQIVFSCTIDDDLAIINFHWMDQDKGFFVAPLCKFDLRDMEHLMYFLAWIEAIECWAFNVLLPEVRDALNTIVANRNLVGSEIRKELRSPVTDSEKEDKQIRSMKTTFGDIPWDIKMLGLTPTRPPTRASSRTSNRSTTGTRVKTPLSVTGAMRMRSPRAMHLSQDSGQTTLSQNFSTTCSSEGMDLQSSTTPTDKPKLSYPTEFISSRTSPTTVVLPQPTDLLIVRNPSRFPNLPSSFTAMSPPSSVSVLEREKRVRSLATPDYSSSSRGGSFRTKINQGLGLIFEHTLSKRVRLDNSAPPSTKSTNATQGPLRTPAYDKRTFDQGIINTPGDCTSPASTNAWSNRVSTDRMRVEDNNGMTSSKASPTVIKKLPIRRRTRSVSTPVNDPRYSTKV</sequence>
<protein>
    <submittedName>
        <fullName evidence="1">Uncharacterized protein</fullName>
    </submittedName>
</protein>
<gene>
    <name evidence="1" type="ORF">H2198_001929</name>
</gene>
<dbReference type="EMBL" id="JAPDRQ010000022">
    <property type="protein sequence ID" value="KAJ9661549.1"/>
    <property type="molecule type" value="Genomic_DNA"/>
</dbReference>
<evidence type="ECO:0000313" key="1">
    <source>
        <dbReference type="EMBL" id="KAJ9661549.1"/>
    </source>
</evidence>
<keyword evidence="2" id="KW-1185">Reference proteome</keyword>
<name>A0ACC3AGL3_9EURO</name>
<reference evidence="1" key="1">
    <citation type="submission" date="2022-10" db="EMBL/GenBank/DDBJ databases">
        <title>Culturing micro-colonial fungi from biological soil crusts in the Mojave desert and describing Neophaeococcomyces mojavensis, and introducing the new genera and species Taxawa tesnikishii.</title>
        <authorList>
            <person name="Kurbessoian T."/>
            <person name="Stajich J.E."/>
        </authorList>
    </citation>
    <scope>NUCLEOTIDE SEQUENCE</scope>
    <source>
        <strain evidence="1">JES_112</strain>
    </source>
</reference>
<proteinExistence type="predicted"/>
<organism evidence="1 2">
    <name type="scientific">Neophaeococcomyces mojaviensis</name>
    <dbReference type="NCBI Taxonomy" id="3383035"/>
    <lineage>
        <taxon>Eukaryota</taxon>
        <taxon>Fungi</taxon>
        <taxon>Dikarya</taxon>
        <taxon>Ascomycota</taxon>
        <taxon>Pezizomycotina</taxon>
        <taxon>Eurotiomycetes</taxon>
        <taxon>Chaetothyriomycetidae</taxon>
        <taxon>Chaetothyriales</taxon>
        <taxon>Chaetothyriales incertae sedis</taxon>
        <taxon>Neophaeococcomyces</taxon>
    </lineage>
</organism>
<comment type="caution">
    <text evidence="1">The sequence shown here is derived from an EMBL/GenBank/DDBJ whole genome shotgun (WGS) entry which is preliminary data.</text>
</comment>
<accession>A0ACC3AGL3</accession>
<evidence type="ECO:0000313" key="2">
    <source>
        <dbReference type="Proteomes" id="UP001172386"/>
    </source>
</evidence>